<proteinExistence type="predicted"/>
<keyword evidence="1 3" id="KW-0238">DNA-binding</keyword>
<name>A0A1I7IDG0_9FLAO</name>
<dbReference type="InterPro" id="IPR036286">
    <property type="entry name" value="LexA/Signal_pep-like_sf"/>
</dbReference>
<dbReference type="EMBL" id="FPBK01000015">
    <property type="protein sequence ID" value="SFU70951.1"/>
    <property type="molecule type" value="Genomic_DNA"/>
</dbReference>
<dbReference type="SUPFAM" id="SSF51306">
    <property type="entry name" value="LexA/Signal peptidase"/>
    <property type="match status" value="1"/>
</dbReference>
<feature type="domain" description="HTH cro/C1-type" evidence="2">
    <location>
        <begin position="8"/>
        <end position="62"/>
    </location>
</feature>
<dbReference type="SUPFAM" id="SSF47413">
    <property type="entry name" value="lambda repressor-like DNA-binding domains"/>
    <property type="match status" value="1"/>
</dbReference>
<dbReference type="PROSITE" id="PS50943">
    <property type="entry name" value="HTH_CROC1"/>
    <property type="match status" value="1"/>
</dbReference>
<protein>
    <submittedName>
        <fullName evidence="3">DNA-binding transcriptional regulator, XRE-family HTH domain</fullName>
    </submittedName>
</protein>
<dbReference type="STRING" id="1224947.SAMN05216480_11529"/>
<evidence type="ECO:0000259" key="2">
    <source>
        <dbReference type="PROSITE" id="PS50943"/>
    </source>
</evidence>
<dbReference type="RefSeq" id="WP_093026139.1">
    <property type="nucleotide sequence ID" value="NZ_FPBK01000015.1"/>
</dbReference>
<dbReference type="PANTHER" id="PTHR46558">
    <property type="entry name" value="TRACRIPTIONAL REGULATORY PROTEIN-RELATED-RELATED"/>
    <property type="match status" value="1"/>
</dbReference>
<organism evidence="3 4">
    <name type="scientific">Pustulibacterium marinum</name>
    <dbReference type="NCBI Taxonomy" id="1224947"/>
    <lineage>
        <taxon>Bacteria</taxon>
        <taxon>Pseudomonadati</taxon>
        <taxon>Bacteroidota</taxon>
        <taxon>Flavobacteriia</taxon>
        <taxon>Flavobacteriales</taxon>
        <taxon>Flavobacteriaceae</taxon>
        <taxon>Pustulibacterium</taxon>
    </lineage>
</organism>
<dbReference type="AlphaFoldDB" id="A0A1I7IDG0"/>
<reference evidence="4" key="1">
    <citation type="submission" date="2016-10" db="EMBL/GenBank/DDBJ databases">
        <authorList>
            <person name="Varghese N."/>
            <person name="Submissions S."/>
        </authorList>
    </citation>
    <scope>NUCLEOTIDE SEQUENCE [LARGE SCALE GENOMIC DNA]</scope>
    <source>
        <strain evidence="4">CGMCC 1.12333</strain>
    </source>
</reference>
<sequence length="256" mass="29833">MSFFGKNIRKIRNVKNMSQQAFADVFDLKRGTLGAYEEGRSEPKIDTLLKIANYFSITVDDLLTKELTVNKLLKFQGDLSLNVEEKLKEKFKSIPCITERNEADFLNNFENPEFMETLPCLQLPLHTQKEFLGYTVQNLEMTDHDHGLFPKDVVIGELIPKDVFKKIPNGSIVVVIANQKVILRRFYLTDKKVILRADHKSIEDITLSLKDIQMLWKIRYCFYHRIPEIKTNSGAEDIKEKLSFLEQEFLKLKDKL</sequence>
<evidence type="ECO:0000256" key="1">
    <source>
        <dbReference type="ARBA" id="ARBA00023125"/>
    </source>
</evidence>
<dbReference type="SMART" id="SM00530">
    <property type="entry name" value="HTH_XRE"/>
    <property type="match status" value="1"/>
</dbReference>
<dbReference type="Proteomes" id="UP000199138">
    <property type="component" value="Unassembled WGS sequence"/>
</dbReference>
<dbReference type="PANTHER" id="PTHR46558:SF11">
    <property type="entry name" value="HTH-TYPE TRANSCRIPTIONAL REGULATOR XRE"/>
    <property type="match status" value="1"/>
</dbReference>
<dbReference type="InterPro" id="IPR001387">
    <property type="entry name" value="Cro/C1-type_HTH"/>
</dbReference>
<dbReference type="CDD" id="cd00093">
    <property type="entry name" value="HTH_XRE"/>
    <property type="match status" value="1"/>
</dbReference>
<dbReference type="Pfam" id="PF01381">
    <property type="entry name" value="HTH_3"/>
    <property type="match status" value="1"/>
</dbReference>
<evidence type="ECO:0000313" key="4">
    <source>
        <dbReference type="Proteomes" id="UP000199138"/>
    </source>
</evidence>
<evidence type="ECO:0000313" key="3">
    <source>
        <dbReference type="EMBL" id="SFU70951.1"/>
    </source>
</evidence>
<dbReference type="OrthoDB" id="3831186at2"/>
<gene>
    <name evidence="3" type="ORF">SAMN05216480_11529</name>
</gene>
<dbReference type="Gene3D" id="2.10.109.10">
    <property type="entry name" value="Umud Fragment, subunit A"/>
    <property type="match status" value="1"/>
</dbReference>
<dbReference type="GO" id="GO:0003677">
    <property type="term" value="F:DNA binding"/>
    <property type="evidence" value="ECO:0007669"/>
    <property type="project" value="UniProtKB-KW"/>
</dbReference>
<keyword evidence="4" id="KW-1185">Reference proteome</keyword>
<accession>A0A1I7IDG0</accession>
<dbReference type="Gene3D" id="1.10.260.40">
    <property type="entry name" value="lambda repressor-like DNA-binding domains"/>
    <property type="match status" value="1"/>
</dbReference>
<dbReference type="InterPro" id="IPR010982">
    <property type="entry name" value="Lambda_DNA-bd_dom_sf"/>
</dbReference>